<reference evidence="3" key="1">
    <citation type="submission" date="2022-11" db="EMBL/GenBank/DDBJ databases">
        <title>Isolation and characterization of PLA-degrading bacterium Massilia sp. from Antarctic soil.</title>
        <authorList>
            <person name="Sato K."/>
            <person name="Gomez-Fuentes C."/>
            <person name="Ahmad S.A."/>
            <person name="Zulkharnain A."/>
        </authorList>
    </citation>
    <scope>NUCLEOTIDE SEQUENCE</scope>
    <source>
        <strain evidence="3">N-3</strain>
    </source>
</reference>
<organism evidence="3 4">
    <name type="scientific">Massilia varians</name>
    <dbReference type="NCBI Taxonomy" id="457921"/>
    <lineage>
        <taxon>Bacteria</taxon>
        <taxon>Pseudomonadati</taxon>
        <taxon>Pseudomonadota</taxon>
        <taxon>Betaproteobacteria</taxon>
        <taxon>Burkholderiales</taxon>
        <taxon>Oxalobacteraceae</taxon>
        <taxon>Telluria group</taxon>
        <taxon>Massilia</taxon>
    </lineage>
</organism>
<evidence type="ECO:0000313" key="4">
    <source>
        <dbReference type="Proteomes" id="UP001163336"/>
    </source>
</evidence>
<keyword evidence="2" id="KW-0472">Membrane</keyword>
<keyword evidence="2" id="KW-1133">Transmembrane helix</keyword>
<feature type="region of interest" description="Disordered" evidence="1">
    <location>
        <begin position="10"/>
        <end position="29"/>
    </location>
</feature>
<evidence type="ECO:0000256" key="1">
    <source>
        <dbReference type="SAM" id="MobiDB-lite"/>
    </source>
</evidence>
<dbReference type="Proteomes" id="UP001163336">
    <property type="component" value="Chromosome"/>
</dbReference>
<gene>
    <name evidence="3" type="ORF">MasN3_37790</name>
</gene>
<feature type="transmembrane region" description="Helical" evidence="2">
    <location>
        <begin position="114"/>
        <end position="132"/>
    </location>
</feature>
<evidence type="ECO:0000313" key="3">
    <source>
        <dbReference type="EMBL" id="BDT60285.1"/>
    </source>
</evidence>
<evidence type="ECO:0000256" key="2">
    <source>
        <dbReference type="SAM" id="Phobius"/>
    </source>
</evidence>
<dbReference type="RefSeq" id="WP_281909324.1">
    <property type="nucleotide sequence ID" value="NZ_AP026966.1"/>
</dbReference>
<dbReference type="EMBL" id="AP026966">
    <property type="protein sequence ID" value="BDT60285.1"/>
    <property type="molecule type" value="Genomic_DNA"/>
</dbReference>
<keyword evidence="2" id="KW-0812">Transmembrane</keyword>
<protein>
    <submittedName>
        <fullName evidence="3">Uncharacterized protein</fullName>
    </submittedName>
</protein>
<keyword evidence="4" id="KW-1185">Reference proteome</keyword>
<accession>A0ABN6TH10</accession>
<proteinExistence type="predicted"/>
<sequence length="140" mass="14677">MLVPLAAAPGLVHADAPDGRQPAPYDPFAMPAAAPAAPVPGARPSDEAIRAAIRATLDDMPLSAVPSAGDVLSSRPYREFARKVSEAKKAHCLGPEPLKHQPHSFVAKTVLGDYVFGVGGVFAAPFWAAAILRGKCNWTR</sequence>
<name>A0ABN6TH10_9BURK</name>